<dbReference type="NCBIfam" id="TIGR01076">
    <property type="entry name" value="sortase_fam"/>
    <property type="match status" value="1"/>
</dbReference>
<protein>
    <submittedName>
        <fullName evidence="4">Sortase A</fullName>
    </submittedName>
</protein>
<dbReference type="EMBL" id="FQVM01000003">
    <property type="protein sequence ID" value="SHE49065.1"/>
    <property type="molecule type" value="Genomic_DNA"/>
</dbReference>
<dbReference type="CDD" id="cd06166">
    <property type="entry name" value="Sortase_D_2"/>
    <property type="match status" value="1"/>
</dbReference>
<evidence type="ECO:0000313" key="4">
    <source>
        <dbReference type="EMBL" id="SHE49065.1"/>
    </source>
</evidence>
<keyword evidence="1" id="KW-0378">Hydrolase</keyword>
<evidence type="ECO:0000256" key="2">
    <source>
        <dbReference type="PIRSR" id="PIRSR605754-1"/>
    </source>
</evidence>
<dbReference type="Pfam" id="PF04203">
    <property type="entry name" value="Sortase"/>
    <property type="match status" value="1"/>
</dbReference>
<dbReference type="RefSeq" id="WP_072892886.1">
    <property type="nucleotide sequence ID" value="NZ_FQVM01000003.1"/>
</dbReference>
<dbReference type="SUPFAM" id="SSF63817">
    <property type="entry name" value="Sortase"/>
    <property type="match status" value="1"/>
</dbReference>
<dbReference type="Proteomes" id="UP000184035">
    <property type="component" value="Unassembled WGS sequence"/>
</dbReference>
<keyword evidence="3" id="KW-0472">Membrane</keyword>
<reference evidence="4 5" key="1">
    <citation type="submission" date="2016-11" db="EMBL/GenBank/DDBJ databases">
        <authorList>
            <person name="Jaros S."/>
            <person name="Januszkiewicz K."/>
            <person name="Wedrychowicz H."/>
        </authorList>
    </citation>
    <scope>NUCLEOTIDE SEQUENCE [LARGE SCALE GENOMIC DNA]</scope>
    <source>
        <strain evidence="4 5">DSM 2631</strain>
    </source>
</reference>
<dbReference type="GO" id="GO:0016787">
    <property type="term" value="F:hydrolase activity"/>
    <property type="evidence" value="ECO:0007669"/>
    <property type="project" value="UniProtKB-KW"/>
</dbReference>
<evidence type="ECO:0000313" key="5">
    <source>
        <dbReference type="Proteomes" id="UP000184035"/>
    </source>
</evidence>
<organism evidence="4 5">
    <name type="scientific">Clostridium fallax</name>
    <dbReference type="NCBI Taxonomy" id="1533"/>
    <lineage>
        <taxon>Bacteria</taxon>
        <taxon>Bacillati</taxon>
        <taxon>Bacillota</taxon>
        <taxon>Clostridia</taxon>
        <taxon>Eubacteriales</taxon>
        <taxon>Clostridiaceae</taxon>
        <taxon>Clostridium</taxon>
    </lineage>
</organism>
<dbReference type="InterPro" id="IPR042000">
    <property type="entry name" value="Sortase_D_2"/>
</dbReference>
<feature type="transmembrane region" description="Helical" evidence="3">
    <location>
        <begin position="6"/>
        <end position="27"/>
    </location>
</feature>
<dbReference type="STRING" id="1533.SAMN05443638_103178"/>
<keyword evidence="3" id="KW-0812">Transmembrane</keyword>
<dbReference type="OrthoDB" id="154054at2"/>
<dbReference type="InterPro" id="IPR023365">
    <property type="entry name" value="Sortase_dom-sf"/>
</dbReference>
<proteinExistence type="predicted"/>
<feature type="active site" description="Proton donor/acceptor" evidence="2">
    <location>
        <position position="121"/>
    </location>
</feature>
<dbReference type="InterPro" id="IPR005754">
    <property type="entry name" value="Sortase"/>
</dbReference>
<keyword evidence="3" id="KW-1133">Transmembrane helix</keyword>
<feature type="active site" description="Acyl-thioester intermediate" evidence="2">
    <location>
        <position position="182"/>
    </location>
</feature>
<name>A0A1M4TX56_9CLOT</name>
<accession>A0A1M4TX56</accession>
<sequence>MKKKVFNTIGILLIIIGVVILASTIYMKYTAYKRQAQLRQAFENSLNIEDNNDKSENQNKESDLKSKNDSVKAIGILIIPKIDLNVAIGEGVDDEILKYAVAHFPETAMPGQAGNCCIAGHRNFTYAEYFKNLDKLSKGDEIIIKTKDKEYTYLVTESFIVDPEQIEVLEPTKEPTITLVTCTIGAKQRLIVKGILKQ</sequence>
<keyword evidence="5" id="KW-1185">Reference proteome</keyword>
<dbReference type="Gene3D" id="2.40.260.10">
    <property type="entry name" value="Sortase"/>
    <property type="match status" value="1"/>
</dbReference>
<gene>
    <name evidence="4" type="ORF">SAMN05443638_103178</name>
</gene>
<dbReference type="AlphaFoldDB" id="A0A1M4TX56"/>
<evidence type="ECO:0000256" key="3">
    <source>
        <dbReference type="SAM" id="Phobius"/>
    </source>
</evidence>
<evidence type="ECO:0000256" key="1">
    <source>
        <dbReference type="ARBA" id="ARBA00022801"/>
    </source>
</evidence>